<feature type="domain" description="Glycosyl hydrolase family 30 beta sandwich" evidence="10">
    <location>
        <begin position="504"/>
        <end position="554"/>
    </location>
</feature>
<dbReference type="EMBL" id="GECU01015632">
    <property type="protein sequence ID" value="JAS92074.1"/>
    <property type="molecule type" value="Transcribed_RNA"/>
</dbReference>
<evidence type="ECO:0000256" key="8">
    <source>
        <dbReference type="SAM" id="SignalP"/>
    </source>
</evidence>
<evidence type="ECO:0000259" key="9">
    <source>
        <dbReference type="Pfam" id="PF02055"/>
    </source>
</evidence>
<dbReference type="PRINTS" id="PR00843">
    <property type="entry name" value="GLHYDRLASE30"/>
</dbReference>
<dbReference type="GO" id="GO:0004348">
    <property type="term" value="F:glucosylceramidase activity"/>
    <property type="evidence" value="ECO:0007669"/>
    <property type="project" value="UniProtKB-EC"/>
</dbReference>
<keyword evidence="6" id="KW-0326">Glycosidase</keyword>
<comment type="similarity">
    <text evidence="2 6">Belongs to the glycosyl hydrolase 30 family.</text>
</comment>
<dbReference type="InterPro" id="IPR013780">
    <property type="entry name" value="Glyco_hydro_b"/>
</dbReference>
<feature type="compositionally biased region" description="Pro residues" evidence="7">
    <location>
        <begin position="490"/>
        <end position="499"/>
    </location>
</feature>
<organism evidence="11">
    <name type="scientific">Homalodisca liturata</name>
    <dbReference type="NCBI Taxonomy" id="320908"/>
    <lineage>
        <taxon>Eukaryota</taxon>
        <taxon>Metazoa</taxon>
        <taxon>Ecdysozoa</taxon>
        <taxon>Arthropoda</taxon>
        <taxon>Hexapoda</taxon>
        <taxon>Insecta</taxon>
        <taxon>Pterygota</taxon>
        <taxon>Neoptera</taxon>
        <taxon>Paraneoptera</taxon>
        <taxon>Hemiptera</taxon>
        <taxon>Auchenorrhyncha</taxon>
        <taxon>Membracoidea</taxon>
        <taxon>Cicadellidae</taxon>
        <taxon>Cicadellinae</taxon>
        <taxon>Proconiini</taxon>
        <taxon>Homalodisca</taxon>
    </lineage>
</organism>
<gene>
    <name evidence="11" type="ORF">g.33844</name>
</gene>
<keyword evidence="4 8" id="KW-0732">Signal</keyword>
<sequence>MQNEYNIVFICLAAFMVNLATTQDNPCAKRMAVAGYVCVCNETYCDTVERPSQLPRGQYYYYMTSEDSPGFTKTVGTFLNISDTSNISSDVSIWVNSSVTYQTFSGVGAGISDSSGINFNTLSSNSKQRFIESYFGVNGIEYTFGRIPVAATDFSMRFYSYDDVPGDVDLKYFNLTEEDFTLKIPLIKMAMAASKRGLKLVATPWTPPSWMKTNNNSRIAYLYSQYQHTWTAYLLKYFEAYSENGINFWGLSQGNELILGMMVHFPMPNLAMMPDQLRSWTKYHLGPMLRASNFKDVKVITLDDERPFLPWFSNNVFSDKEAAQYIDGIALHSYFDSDSNIDFLQEFHNNYPDKFILYTENSLRGFGSKAVKLGSWDDATNYITNLFQTFNHWVVGYMDWNIVLDENGGPSEGNSTHLDSPVIINVTNGEFYKQPLFYALGHFSKFLPPGSIRVHVTTNQNISDISKEEEQFLDQILREQSDAATSPTGQPGPPGPGPTTAPSTTILALGAVNPDNSHTLIIYNPRSEQVNVTVTDKRVGTFQETIPPHSLNSFVYW</sequence>
<evidence type="ECO:0000256" key="1">
    <source>
        <dbReference type="ARBA" id="ARBA00001013"/>
    </source>
</evidence>
<dbReference type="PANTHER" id="PTHR11069:SF23">
    <property type="entry name" value="LYSOSOMAL ACID GLUCOSYLCERAMIDASE"/>
    <property type="match status" value="1"/>
</dbReference>
<evidence type="ECO:0000259" key="10">
    <source>
        <dbReference type="Pfam" id="PF17189"/>
    </source>
</evidence>
<feature type="domain" description="Glycosyl hydrolase family 30 TIM-barrel" evidence="9">
    <location>
        <begin position="105"/>
        <end position="447"/>
    </location>
</feature>
<dbReference type="InterPro" id="IPR001139">
    <property type="entry name" value="Glyco_hydro_30"/>
</dbReference>
<evidence type="ECO:0000256" key="5">
    <source>
        <dbReference type="ARBA" id="ARBA00022801"/>
    </source>
</evidence>
<keyword evidence="6" id="KW-0443">Lipid metabolism</keyword>
<accession>A0A1B6IYQ2</accession>
<feature type="chain" id="PRO_5008585532" description="Glucosylceramidase" evidence="8">
    <location>
        <begin position="23"/>
        <end position="557"/>
    </location>
</feature>
<dbReference type="PANTHER" id="PTHR11069">
    <property type="entry name" value="GLUCOSYLCERAMIDASE"/>
    <property type="match status" value="1"/>
</dbReference>
<keyword evidence="6" id="KW-0746">Sphingolipid metabolism</keyword>
<feature type="signal peptide" evidence="8">
    <location>
        <begin position="1"/>
        <end position="22"/>
    </location>
</feature>
<dbReference type="SUPFAM" id="SSF51445">
    <property type="entry name" value="(Trans)glycosidases"/>
    <property type="match status" value="1"/>
</dbReference>
<dbReference type="Gene3D" id="2.60.40.1180">
    <property type="entry name" value="Golgi alpha-mannosidase II"/>
    <property type="match status" value="1"/>
</dbReference>
<proteinExistence type="inferred from homology"/>
<dbReference type="Pfam" id="PF17189">
    <property type="entry name" value="Glyco_hydro_30C"/>
    <property type="match status" value="1"/>
</dbReference>
<evidence type="ECO:0000256" key="7">
    <source>
        <dbReference type="SAM" id="MobiDB-lite"/>
    </source>
</evidence>
<dbReference type="InterPro" id="IPR033453">
    <property type="entry name" value="Glyco_hydro_30_TIM-barrel"/>
</dbReference>
<dbReference type="InterPro" id="IPR033452">
    <property type="entry name" value="GH30_C"/>
</dbReference>
<evidence type="ECO:0000313" key="11">
    <source>
        <dbReference type="EMBL" id="JAS92074.1"/>
    </source>
</evidence>
<comment type="catalytic activity">
    <reaction evidence="1">
        <text>a beta-D-glucosyl-(1&lt;-&gt;1')-N-acylsphing-4-enine + H2O = an N-acylsphing-4-enine + D-glucose</text>
        <dbReference type="Rhea" id="RHEA:13269"/>
        <dbReference type="ChEBI" id="CHEBI:4167"/>
        <dbReference type="ChEBI" id="CHEBI:15377"/>
        <dbReference type="ChEBI" id="CHEBI:22801"/>
        <dbReference type="ChEBI" id="CHEBI:52639"/>
        <dbReference type="EC" id="3.2.1.45"/>
    </reaction>
    <physiologicalReaction direction="left-to-right" evidence="1">
        <dbReference type="Rhea" id="RHEA:13270"/>
    </physiologicalReaction>
</comment>
<evidence type="ECO:0000256" key="3">
    <source>
        <dbReference type="ARBA" id="ARBA00012658"/>
    </source>
</evidence>
<reference evidence="11" key="1">
    <citation type="submission" date="2015-11" db="EMBL/GenBank/DDBJ databases">
        <title>De novo transcriptome assembly of four potential Pierce s Disease insect vectors from Arizona vineyards.</title>
        <authorList>
            <person name="Tassone E.E."/>
        </authorList>
    </citation>
    <scope>NUCLEOTIDE SEQUENCE</scope>
</reference>
<dbReference type="InterPro" id="IPR017853">
    <property type="entry name" value="GH"/>
</dbReference>
<dbReference type="Gene3D" id="3.20.20.80">
    <property type="entry name" value="Glycosidases"/>
    <property type="match status" value="1"/>
</dbReference>
<dbReference type="Pfam" id="PF02055">
    <property type="entry name" value="Glyco_hydro_30"/>
    <property type="match status" value="1"/>
</dbReference>
<evidence type="ECO:0000256" key="4">
    <source>
        <dbReference type="ARBA" id="ARBA00022729"/>
    </source>
</evidence>
<feature type="region of interest" description="Disordered" evidence="7">
    <location>
        <begin position="482"/>
        <end position="503"/>
    </location>
</feature>
<name>A0A1B6IYQ2_9HEMI</name>
<dbReference type="EC" id="3.2.1.45" evidence="3 6"/>
<evidence type="ECO:0000256" key="2">
    <source>
        <dbReference type="ARBA" id="ARBA00005382"/>
    </source>
</evidence>
<keyword evidence="5 6" id="KW-0378">Hydrolase</keyword>
<dbReference type="GO" id="GO:0006680">
    <property type="term" value="P:glucosylceramide catabolic process"/>
    <property type="evidence" value="ECO:0007669"/>
    <property type="project" value="TreeGrafter"/>
</dbReference>
<dbReference type="GO" id="GO:0016020">
    <property type="term" value="C:membrane"/>
    <property type="evidence" value="ECO:0007669"/>
    <property type="project" value="GOC"/>
</dbReference>
<protein>
    <recommendedName>
        <fullName evidence="3 6">Glucosylceramidase</fullName>
        <ecNumber evidence="3 6">3.2.1.45</ecNumber>
    </recommendedName>
</protein>
<dbReference type="AlphaFoldDB" id="A0A1B6IYQ2"/>
<evidence type="ECO:0000256" key="6">
    <source>
        <dbReference type="RuleBase" id="RU361188"/>
    </source>
</evidence>